<gene>
    <name evidence="2" type="ORF">Rhe02_09890</name>
</gene>
<evidence type="ECO:0000313" key="2">
    <source>
        <dbReference type="EMBL" id="GIH02922.1"/>
    </source>
</evidence>
<name>A0A8J3VE27_9ACTN</name>
<dbReference type="Proteomes" id="UP000612899">
    <property type="component" value="Unassembled WGS sequence"/>
</dbReference>
<proteinExistence type="predicted"/>
<sequence length="309" mass="34699">MIGEGSDRKGAPQTRARLPTADDDAAPFRLKLRDAKARWPQWQAFQDQRREQGRKAAMDKYGNSVLASFLLDVHVPNLPPPTQVVAYALELECSHEEFWLVKKDDAPRSPPQRTRCPIVWKCRLSSGRSAVRYLTPSEPEPKYAGMAATRWHVELDCGHDKPMLCHESESLATGEPTKCLTCQPEAMGFDVRITAVGRRLPDQMVQNWTVELNCGHTGIDHFIPVENADDPAAYRAARPRANGMSCLREECDQRQVRGVRRLGLIGKVGVPKTPPPAPLDPVISTANDVRRRLSKAQREELIRLLEGER</sequence>
<dbReference type="AlphaFoldDB" id="A0A8J3VE27"/>
<organism evidence="2 3">
    <name type="scientific">Rhizocola hellebori</name>
    <dbReference type="NCBI Taxonomy" id="1392758"/>
    <lineage>
        <taxon>Bacteria</taxon>
        <taxon>Bacillati</taxon>
        <taxon>Actinomycetota</taxon>
        <taxon>Actinomycetes</taxon>
        <taxon>Micromonosporales</taxon>
        <taxon>Micromonosporaceae</taxon>
        <taxon>Rhizocola</taxon>
    </lineage>
</organism>
<evidence type="ECO:0000313" key="3">
    <source>
        <dbReference type="Proteomes" id="UP000612899"/>
    </source>
</evidence>
<comment type="caution">
    <text evidence="2">The sequence shown here is derived from an EMBL/GenBank/DDBJ whole genome shotgun (WGS) entry which is preliminary data.</text>
</comment>
<feature type="region of interest" description="Disordered" evidence="1">
    <location>
        <begin position="1"/>
        <end position="25"/>
    </location>
</feature>
<reference evidence="2" key="1">
    <citation type="submission" date="2021-01" db="EMBL/GenBank/DDBJ databases">
        <title>Whole genome shotgun sequence of Rhizocola hellebori NBRC 109834.</title>
        <authorList>
            <person name="Komaki H."/>
            <person name="Tamura T."/>
        </authorList>
    </citation>
    <scope>NUCLEOTIDE SEQUENCE</scope>
    <source>
        <strain evidence="2">NBRC 109834</strain>
    </source>
</reference>
<feature type="compositionally biased region" description="Basic and acidic residues" evidence="1">
    <location>
        <begin position="1"/>
        <end position="10"/>
    </location>
</feature>
<evidence type="ECO:0000256" key="1">
    <source>
        <dbReference type="SAM" id="MobiDB-lite"/>
    </source>
</evidence>
<keyword evidence="3" id="KW-1185">Reference proteome</keyword>
<accession>A0A8J3VE27</accession>
<dbReference type="EMBL" id="BONY01000004">
    <property type="protein sequence ID" value="GIH02922.1"/>
    <property type="molecule type" value="Genomic_DNA"/>
</dbReference>
<protein>
    <submittedName>
        <fullName evidence="2">Uncharacterized protein</fullName>
    </submittedName>
</protein>